<organism evidence="1 2">
    <name type="scientific">Sphingomonas sanguinis</name>
    <dbReference type="NCBI Taxonomy" id="33051"/>
    <lineage>
        <taxon>Bacteria</taxon>
        <taxon>Pseudomonadati</taxon>
        <taxon>Pseudomonadota</taxon>
        <taxon>Alphaproteobacteria</taxon>
        <taxon>Sphingomonadales</taxon>
        <taxon>Sphingomonadaceae</taxon>
        <taxon>Sphingomonas</taxon>
    </lineage>
</organism>
<gene>
    <name evidence="1" type="ORF">N4G62_04155</name>
</gene>
<accession>A0ABU5LMR6</accession>
<protein>
    <recommendedName>
        <fullName evidence="3">DUF2383 domain-containing protein</fullName>
    </recommendedName>
</protein>
<dbReference type="RefSeq" id="WP_219018119.1">
    <property type="nucleotide sequence ID" value="NZ_CP079203.1"/>
</dbReference>
<evidence type="ECO:0000313" key="1">
    <source>
        <dbReference type="EMBL" id="MDZ7281220.1"/>
    </source>
</evidence>
<comment type="caution">
    <text evidence="1">The sequence shown here is derived from an EMBL/GenBank/DDBJ whole genome shotgun (WGS) entry which is preliminary data.</text>
</comment>
<dbReference type="EMBL" id="JAOBTW010000004">
    <property type="protein sequence ID" value="MDZ7281220.1"/>
    <property type="molecule type" value="Genomic_DNA"/>
</dbReference>
<keyword evidence="2" id="KW-1185">Reference proteome</keyword>
<evidence type="ECO:0000313" key="2">
    <source>
        <dbReference type="Proteomes" id="UP001292182"/>
    </source>
</evidence>
<name>A0ABU5LMR6_9SPHN</name>
<dbReference type="Proteomes" id="UP001292182">
    <property type="component" value="Unassembled WGS sequence"/>
</dbReference>
<sequence>MPVILAEFQNHVAVSIAAMEQQRVLCEAAQPDHRALAHGRWQLAKIGRRRMQFLIEQVMPLAERHAGTSGGAALLALRGSWPAFGKTISAFLARWPAEAIAANWEGYRREAASFRHEITQRLHQEEEGLRDMLAEIEHRAAAAA</sequence>
<proteinExistence type="predicted"/>
<reference evidence="2" key="1">
    <citation type="submission" date="2023-07" db="EMBL/GenBank/DDBJ databases">
        <title>Whole genome sequence analysis of rice epiphytic Sphingomonas sanguinis OsEp_Plm_15B2.</title>
        <authorList>
            <person name="Sahu K.P."/>
            <person name="Asharani P."/>
            <person name="Reddy B."/>
            <person name="Kumar A."/>
        </authorList>
    </citation>
    <scope>NUCLEOTIDE SEQUENCE [LARGE SCALE GENOMIC DNA]</scope>
    <source>
        <strain evidence="2">OsEp_Plm_15B2</strain>
    </source>
</reference>
<evidence type="ECO:0008006" key="3">
    <source>
        <dbReference type="Google" id="ProtNLM"/>
    </source>
</evidence>